<evidence type="ECO:0000259" key="2">
    <source>
        <dbReference type="Pfam" id="PF06722"/>
    </source>
</evidence>
<reference evidence="3 4" key="1">
    <citation type="journal article" date="2023" name="Int. J. Syst. Evol. Microbiol.">
        <title>Methylocystis iwaonis sp. nov., a type II methane-oxidizing bacterium from surface soil of a rice paddy field in Japan, and emended description of the genus Methylocystis (ex Whittenbury et al. 1970) Bowman et al. 1993.</title>
        <authorList>
            <person name="Kaise H."/>
            <person name="Sawadogo J.B."/>
            <person name="Alam M.S."/>
            <person name="Ueno C."/>
            <person name="Dianou D."/>
            <person name="Shinjo R."/>
            <person name="Asakawa S."/>
        </authorList>
    </citation>
    <scope>NUCLEOTIDE SEQUENCE [LARGE SCALE GENOMIC DNA]</scope>
    <source>
        <strain evidence="3 4">SS37A-Re</strain>
    </source>
</reference>
<protein>
    <submittedName>
        <fullName evidence="3">Glucosyltransferase</fullName>
    </submittedName>
</protein>
<keyword evidence="4" id="KW-1185">Reference proteome</keyword>
<dbReference type="InterPro" id="IPR004276">
    <property type="entry name" value="GlycoTrans_28_N"/>
</dbReference>
<evidence type="ECO:0000313" key="4">
    <source>
        <dbReference type="Proteomes" id="UP001317629"/>
    </source>
</evidence>
<feature type="domain" description="Erythromycin biosynthesis protein CIII-like C-terminal" evidence="2">
    <location>
        <begin position="333"/>
        <end position="443"/>
    </location>
</feature>
<dbReference type="RefSeq" id="WP_281927583.1">
    <property type="nucleotide sequence ID" value="NZ_AP027142.1"/>
</dbReference>
<dbReference type="SUPFAM" id="SSF53756">
    <property type="entry name" value="UDP-Glycosyltransferase/glycogen phosphorylase"/>
    <property type="match status" value="1"/>
</dbReference>
<name>A0ABM8E8W6_9HYPH</name>
<sequence>MVGPACRVRAAGISSSNLSDALFWAIYPEKEKATTLSPQKILIATFGSLGDLHPFVALAHALAREGFAPVIATSAAYADFIQGEGIAFAPIRPDADDLTARLGMDMGEIARKMSEDDRFLFDSLIFPHLRESYADLLLASEGAVAVVSHSLAFAARIAAERRGLPLVTALLSPMMLYSAYDPPLGSRMPLRSAPAWPIEIVYNRFLLWSLSHAIALWAEPLRRLRRDVGLDPRYGLDLLLGVKSSDAVVGLFSPLLAPPQPDHGRRTLIAGHTFHDRYLEGGRLSPALAAFLDAGEAPIVFTLGSFVVRARCDFYRDCIDAARRLGRRAVLLAHEDDVAELAGDMGADIHVSSYAPHSLVFPRARAVVHHGGIGTTGQALRAGRPQLVTPFLGDQFDNAERLQRLGVARVLDGKTATAQALYEELAAFDAGYEARASAMAEEAGREDGAALAALRIAALIAQRALAQEEALA</sequence>
<dbReference type="Pfam" id="PF03033">
    <property type="entry name" value="Glyco_transf_28"/>
    <property type="match status" value="1"/>
</dbReference>
<dbReference type="Gene3D" id="3.40.50.2000">
    <property type="entry name" value="Glycogen Phosphorylase B"/>
    <property type="match status" value="2"/>
</dbReference>
<dbReference type="InterPro" id="IPR002213">
    <property type="entry name" value="UDP_glucos_trans"/>
</dbReference>
<accession>A0ABM8E8W6</accession>
<dbReference type="InterPro" id="IPR010610">
    <property type="entry name" value="EryCIII-like_C"/>
</dbReference>
<dbReference type="PANTHER" id="PTHR48050">
    <property type="entry name" value="STEROL 3-BETA-GLUCOSYLTRANSFERASE"/>
    <property type="match status" value="1"/>
</dbReference>
<evidence type="ECO:0000313" key="3">
    <source>
        <dbReference type="EMBL" id="BDV34412.1"/>
    </source>
</evidence>
<dbReference type="CDD" id="cd03784">
    <property type="entry name" value="GT1_Gtf-like"/>
    <property type="match status" value="1"/>
</dbReference>
<dbReference type="InterPro" id="IPR050426">
    <property type="entry name" value="Glycosyltransferase_28"/>
</dbReference>
<dbReference type="EMBL" id="AP027142">
    <property type="protein sequence ID" value="BDV34412.1"/>
    <property type="molecule type" value="Genomic_DNA"/>
</dbReference>
<gene>
    <name evidence="3" type="ORF">SS37A_19410</name>
</gene>
<feature type="domain" description="Glycosyltransferase family 28 N-terminal" evidence="1">
    <location>
        <begin position="41"/>
        <end position="174"/>
    </location>
</feature>
<organism evidence="3 4">
    <name type="scientific">Methylocystis iwaonis</name>
    <dbReference type="NCBI Taxonomy" id="2885079"/>
    <lineage>
        <taxon>Bacteria</taxon>
        <taxon>Pseudomonadati</taxon>
        <taxon>Pseudomonadota</taxon>
        <taxon>Alphaproteobacteria</taxon>
        <taxon>Hyphomicrobiales</taxon>
        <taxon>Methylocystaceae</taxon>
        <taxon>Methylocystis</taxon>
    </lineage>
</organism>
<evidence type="ECO:0000259" key="1">
    <source>
        <dbReference type="Pfam" id="PF03033"/>
    </source>
</evidence>
<dbReference type="Pfam" id="PF06722">
    <property type="entry name" value="EryCIII-like_C"/>
    <property type="match status" value="1"/>
</dbReference>
<dbReference type="Proteomes" id="UP001317629">
    <property type="component" value="Chromosome"/>
</dbReference>
<proteinExistence type="predicted"/>
<dbReference type="PANTHER" id="PTHR48050:SF13">
    <property type="entry name" value="STEROL 3-BETA-GLUCOSYLTRANSFERASE UGT80A2"/>
    <property type="match status" value="1"/>
</dbReference>